<dbReference type="InterPro" id="IPR006685">
    <property type="entry name" value="MscS_channel_2nd"/>
</dbReference>
<evidence type="ECO:0000256" key="1">
    <source>
        <dbReference type="ARBA" id="ARBA00004370"/>
    </source>
</evidence>
<accession>A0A2U2IZP0</accession>
<evidence type="ECO:0000256" key="5">
    <source>
        <dbReference type="SAM" id="MobiDB-lite"/>
    </source>
</evidence>
<dbReference type="Pfam" id="PF00924">
    <property type="entry name" value="MS_channel_2nd"/>
    <property type="match status" value="1"/>
</dbReference>
<sequence>MDELILEPARAWLPGWAEGPATLAAALLIALVLHWLLMHVAGRIARRSEGLDTGIVTCAGQPLRLLFMVAAFIAVLPALDLGTKSEEVVRRVLALAVPGLLGWLAIRFLKTVRGIVEHRSDISVRDNLRARRRRTRVAILYRVAVILVGVVTLCFMLMTIPSVRAVGLTLFASAGIAGLAVAAAAQPALKNLIAGIQLAFTEPIRIDDVVIVEGEWGRIEEIRLTYVVVRVWDDRRLVVPVSKFLENSFQNWTRQSADLLGTVFLHVDPTVDVPPIREKLMELVKAHPLWDGRVAVLQVTEARPEAVELRALVSARDAGEAFDLRCDVRERLLAYIRDTQPHALPRSRTEWVEAGDENASRHSFMFPGESRGPEGRKSWAPAFAGEQDRDVGDR</sequence>
<dbReference type="GO" id="GO:0008381">
    <property type="term" value="F:mechanosensitive monoatomic ion channel activity"/>
    <property type="evidence" value="ECO:0007669"/>
    <property type="project" value="UniProtKB-ARBA"/>
</dbReference>
<keyword evidence="3 6" id="KW-1133">Transmembrane helix</keyword>
<feature type="transmembrane region" description="Helical" evidence="6">
    <location>
        <begin position="20"/>
        <end position="41"/>
    </location>
</feature>
<feature type="transmembrane region" description="Helical" evidence="6">
    <location>
        <begin position="91"/>
        <end position="109"/>
    </location>
</feature>
<dbReference type="Gene3D" id="1.10.287.1260">
    <property type="match status" value="1"/>
</dbReference>
<dbReference type="PANTHER" id="PTHR30566">
    <property type="entry name" value="YNAI-RELATED MECHANOSENSITIVE ION CHANNEL"/>
    <property type="match status" value="1"/>
</dbReference>
<organism evidence="8 9">
    <name type="scientific">Allosphingosinicella humi</name>
    <dbReference type="NCBI Taxonomy" id="2068657"/>
    <lineage>
        <taxon>Bacteria</taxon>
        <taxon>Pseudomonadati</taxon>
        <taxon>Pseudomonadota</taxon>
        <taxon>Alphaproteobacteria</taxon>
        <taxon>Sphingomonadales</taxon>
        <taxon>Sphingomonadaceae</taxon>
        <taxon>Allosphingosinicella</taxon>
    </lineage>
</organism>
<comment type="subcellular location">
    <subcellularLocation>
        <location evidence="1">Membrane</location>
    </subcellularLocation>
</comment>
<dbReference type="Proteomes" id="UP000245916">
    <property type="component" value="Unassembled WGS sequence"/>
</dbReference>
<dbReference type="AlphaFoldDB" id="A0A2U2IZP0"/>
<feature type="region of interest" description="Disordered" evidence="5">
    <location>
        <begin position="362"/>
        <end position="394"/>
    </location>
</feature>
<evidence type="ECO:0000313" key="8">
    <source>
        <dbReference type="EMBL" id="PWG01546.1"/>
    </source>
</evidence>
<comment type="caution">
    <text evidence="8">The sequence shown here is derived from an EMBL/GenBank/DDBJ whole genome shotgun (WGS) entry which is preliminary data.</text>
</comment>
<evidence type="ECO:0000256" key="4">
    <source>
        <dbReference type="ARBA" id="ARBA00023136"/>
    </source>
</evidence>
<dbReference type="InterPro" id="IPR023408">
    <property type="entry name" value="MscS_beta-dom_sf"/>
</dbReference>
<gene>
    <name evidence="8" type="ORF">DF286_00675</name>
</gene>
<feature type="transmembrane region" description="Helical" evidence="6">
    <location>
        <begin position="62"/>
        <end position="79"/>
    </location>
</feature>
<dbReference type="RefSeq" id="WP_109269686.1">
    <property type="nucleotide sequence ID" value="NZ_QFFF01000001.1"/>
</dbReference>
<feature type="transmembrane region" description="Helical" evidence="6">
    <location>
        <begin position="166"/>
        <end position="185"/>
    </location>
</feature>
<keyword evidence="9" id="KW-1185">Reference proteome</keyword>
<dbReference type="InterPro" id="IPR010920">
    <property type="entry name" value="LSM_dom_sf"/>
</dbReference>
<proteinExistence type="predicted"/>
<dbReference type="GO" id="GO:0016020">
    <property type="term" value="C:membrane"/>
    <property type="evidence" value="ECO:0007669"/>
    <property type="project" value="UniProtKB-SubCell"/>
</dbReference>
<dbReference type="EMBL" id="QFFF01000001">
    <property type="protein sequence ID" value="PWG01546.1"/>
    <property type="molecule type" value="Genomic_DNA"/>
</dbReference>
<dbReference type="SUPFAM" id="SSF50182">
    <property type="entry name" value="Sm-like ribonucleoproteins"/>
    <property type="match status" value="1"/>
</dbReference>
<evidence type="ECO:0000256" key="3">
    <source>
        <dbReference type="ARBA" id="ARBA00022989"/>
    </source>
</evidence>
<evidence type="ECO:0000313" key="9">
    <source>
        <dbReference type="Proteomes" id="UP000245916"/>
    </source>
</evidence>
<keyword evidence="4 6" id="KW-0472">Membrane</keyword>
<evidence type="ECO:0000259" key="7">
    <source>
        <dbReference type="Pfam" id="PF00924"/>
    </source>
</evidence>
<dbReference type="OrthoDB" id="9792218at2"/>
<dbReference type="Gene3D" id="2.30.30.60">
    <property type="match status" value="1"/>
</dbReference>
<name>A0A2U2IZP0_9SPHN</name>
<feature type="domain" description="Mechanosensitive ion channel MscS" evidence="7">
    <location>
        <begin position="189"/>
        <end position="254"/>
    </location>
</feature>
<evidence type="ECO:0000256" key="6">
    <source>
        <dbReference type="SAM" id="Phobius"/>
    </source>
</evidence>
<protein>
    <recommendedName>
        <fullName evidence="7">Mechanosensitive ion channel MscS domain-containing protein</fullName>
    </recommendedName>
</protein>
<evidence type="ECO:0000256" key="2">
    <source>
        <dbReference type="ARBA" id="ARBA00022692"/>
    </source>
</evidence>
<reference evidence="8 9" key="1">
    <citation type="submission" date="2018-05" db="EMBL/GenBank/DDBJ databases">
        <title>Genome of Sphingosinicella humi QZX222.</title>
        <authorList>
            <person name="Qiao Z."/>
            <person name="Wang G."/>
        </authorList>
    </citation>
    <scope>NUCLEOTIDE SEQUENCE [LARGE SCALE GENOMIC DNA]</scope>
    <source>
        <strain evidence="8 9">QZX222</strain>
    </source>
</reference>
<keyword evidence="2 6" id="KW-0812">Transmembrane</keyword>
<dbReference type="PANTHER" id="PTHR30566:SF25">
    <property type="entry name" value="INNER MEMBRANE PROTEIN"/>
    <property type="match status" value="1"/>
</dbReference>
<feature type="transmembrane region" description="Helical" evidence="6">
    <location>
        <begin position="139"/>
        <end position="160"/>
    </location>
</feature>